<feature type="domain" description="Reverse transcriptase zinc-binding" evidence="1">
    <location>
        <begin position="11"/>
        <end position="93"/>
    </location>
</feature>
<dbReference type="Proteomes" id="UP000235145">
    <property type="component" value="Unassembled WGS sequence"/>
</dbReference>
<proteinExistence type="predicted"/>
<evidence type="ECO:0000259" key="1">
    <source>
        <dbReference type="Pfam" id="PF13966"/>
    </source>
</evidence>
<evidence type="ECO:0000313" key="3">
    <source>
        <dbReference type="Proteomes" id="UP000235145"/>
    </source>
</evidence>
<organism evidence="2 3">
    <name type="scientific">Lactuca sativa</name>
    <name type="common">Garden lettuce</name>
    <dbReference type="NCBI Taxonomy" id="4236"/>
    <lineage>
        <taxon>Eukaryota</taxon>
        <taxon>Viridiplantae</taxon>
        <taxon>Streptophyta</taxon>
        <taxon>Embryophyta</taxon>
        <taxon>Tracheophyta</taxon>
        <taxon>Spermatophyta</taxon>
        <taxon>Magnoliopsida</taxon>
        <taxon>eudicotyledons</taxon>
        <taxon>Gunneridae</taxon>
        <taxon>Pentapetalae</taxon>
        <taxon>asterids</taxon>
        <taxon>campanulids</taxon>
        <taxon>Asterales</taxon>
        <taxon>Asteraceae</taxon>
        <taxon>Cichorioideae</taxon>
        <taxon>Cichorieae</taxon>
        <taxon>Lactucinae</taxon>
        <taxon>Lactuca</taxon>
    </lineage>
</organism>
<dbReference type="EMBL" id="NBSK02000002">
    <property type="protein sequence ID" value="KAJ0221837.1"/>
    <property type="molecule type" value="Genomic_DNA"/>
</dbReference>
<keyword evidence="3" id="KW-1185">Reference proteome</keyword>
<protein>
    <recommendedName>
        <fullName evidence="1">Reverse transcriptase zinc-binding domain-containing protein</fullName>
    </recommendedName>
</protein>
<name>A0A9R1XWD5_LACSA</name>
<dbReference type="Pfam" id="PF13966">
    <property type="entry name" value="zf-RVT"/>
    <property type="match status" value="1"/>
</dbReference>
<dbReference type="InterPro" id="IPR026960">
    <property type="entry name" value="RVT-Znf"/>
</dbReference>
<comment type="caution">
    <text evidence="2">The sequence shown here is derived from an EMBL/GenBank/DDBJ whole genome shotgun (WGS) entry which is preliminary data.</text>
</comment>
<reference evidence="2 3" key="1">
    <citation type="journal article" date="2017" name="Nat. Commun.">
        <title>Genome assembly with in vitro proximity ligation data and whole-genome triplication in lettuce.</title>
        <authorList>
            <person name="Reyes-Chin-Wo S."/>
            <person name="Wang Z."/>
            <person name="Yang X."/>
            <person name="Kozik A."/>
            <person name="Arikit S."/>
            <person name="Song C."/>
            <person name="Xia L."/>
            <person name="Froenicke L."/>
            <person name="Lavelle D.O."/>
            <person name="Truco M.J."/>
            <person name="Xia R."/>
            <person name="Zhu S."/>
            <person name="Xu C."/>
            <person name="Xu H."/>
            <person name="Xu X."/>
            <person name="Cox K."/>
            <person name="Korf I."/>
            <person name="Meyers B.C."/>
            <person name="Michelmore R.W."/>
        </authorList>
    </citation>
    <scope>NUCLEOTIDE SEQUENCE [LARGE SCALE GENOMIC DNA]</scope>
    <source>
        <strain evidence="3">cv. Salinas</strain>
        <tissue evidence="2">Seedlings</tissue>
    </source>
</reference>
<accession>A0A9R1XWD5</accession>
<sequence>MGRWSLEPSKYSVSSLRDCIDNASFPQSNGCWSWNNFVTGRLNIFTWRICHRKLPTMENISKFGISNSTACKMCNNATENEDPVFVVCSITKSI</sequence>
<dbReference type="AlphaFoldDB" id="A0A9R1XWD5"/>
<gene>
    <name evidence="2" type="ORF">LSAT_V11C200096370</name>
</gene>
<evidence type="ECO:0000313" key="2">
    <source>
        <dbReference type="EMBL" id="KAJ0221837.1"/>
    </source>
</evidence>